<dbReference type="NCBIfam" id="TIGR00348">
    <property type="entry name" value="hsdR"/>
    <property type="match status" value="1"/>
</dbReference>
<dbReference type="InterPro" id="IPR055180">
    <property type="entry name" value="HsdR_RecA-like_helicase_dom_2"/>
</dbReference>
<dbReference type="SMART" id="SM00487">
    <property type="entry name" value="DEXDc"/>
    <property type="match status" value="1"/>
</dbReference>
<evidence type="ECO:0000313" key="12">
    <source>
        <dbReference type="EMBL" id="TDN89003.1"/>
    </source>
</evidence>
<evidence type="ECO:0000256" key="10">
    <source>
        <dbReference type="RuleBase" id="RU364115"/>
    </source>
</evidence>
<evidence type="ECO:0000256" key="6">
    <source>
        <dbReference type="ARBA" id="ARBA00022759"/>
    </source>
</evidence>
<dbReference type="OrthoDB" id="9758243at2"/>
<keyword evidence="7 10" id="KW-0378">Hydrolase</keyword>
<dbReference type="Pfam" id="PF04313">
    <property type="entry name" value="HSDR_N"/>
    <property type="match status" value="1"/>
</dbReference>
<evidence type="ECO:0000256" key="7">
    <source>
        <dbReference type="ARBA" id="ARBA00022801"/>
    </source>
</evidence>
<comment type="subunit">
    <text evidence="10">The type I restriction/modification system is composed of three polypeptides R, M and S.</text>
</comment>
<gene>
    <name evidence="12" type="ORF">EV677_2591</name>
</gene>
<dbReference type="GO" id="GO:0009035">
    <property type="term" value="F:type I site-specific deoxyribonuclease activity"/>
    <property type="evidence" value="ECO:0007669"/>
    <property type="project" value="UniProtKB-EC"/>
</dbReference>
<dbReference type="EC" id="3.1.21.3" evidence="10"/>
<keyword evidence="3" id="KW-0540">Nuclease</keyword>
<keyword evidence="9 10" id="KW-0238">DNA-binding</keyword>
<dbReference type="InterPro" id="IPR007409">
    <property type="entry name" value="Restrct_endonuc_type1_HsdR_N"/>
</dbReference>
<reference evidence="12 13" key="1">
    <citation type="submission" date="2019-03" db="EMBL/GenBank/DDBJ databases">
        <title>Genomic Encyclopedia of Type Strains, Phase IV (KMG-IV): sequencing the most valuable type-strain genomes for metagenomic binning, comparative biology and taxonomic classification.</title>
        <authorList>
            <person name="Goeker M."/>
        </authorList>
    </citation>
    <scope>NUCLEOTIDE SEQUENCE [LARGE SCALE GENOMIC DNA]</scope>
    <source>
        <strain evidence="12 13">DSM 18555</strain>
    </source>
</reference>
<dbReference type="InterPro" id="IPR027417">
    <property type="entry name" value="P-loop_NTPase"/>
</dbReference>
<dbReference type="SUPFAM" id="SSF52540">
    <property type="entry name" value="P-loop containing nucleoside triphosphate hydrolases"/>
    <property type="match status" value="2"/>
</dbReference>
<dbReference type="CDD" id="cd18800">
    <property type="entry name" value="SF2_C_EcoR124I-like"/>
    <property type="match status" value="1"/>
</dbReference>
<feature type="domain" description="Helicase ATP-binding" evidence="11">
    <location>
        <begin position="328"/>
        <end position="493"/>
    </location>
</feature>
<name>A0A4R6G3S6_9BURK</name>
<proteinExistence type="inferred from homology"/>
<dbReference type="PROSITE" id="PS51192">
    <property type="entry name" value="HELICASE_ATP_BIND_1"/>
    <property type="match status" value="1"/>
</dbReference>
<dbReference type="InterPro" id="IPR040980">
    <property type="entry name" value="SWI2_SNF2"/>
</dbReference>
<dbReference type="AlphaFoldDB" id="A0A4R6G3S6"/>
<sequence>MTNDEYDKVELPALQQLQQLGWTYLPGAQFAPSPTGERTYFREVVLEKRLAAAMQRINPWISDENLRKVVRETTHPVTATLMEANQNLWQNIVHYQSVEQDLGKGRKGQTVRLIDFDNIANNEFLCVNQFKIEGINESIIPDIVLFVNGLPLAVIEAKSPYVTNPMENGINQLRRYANRRAPHEDEGVERLFWYNQLMVCTHRDQARVGTISSKVEHYLEWKDAYPFTEAQVAAAVNGDTLQLTVDTGTHQKQLGVAEQAVPYDAILNNPVVANSQQILLAGLFSHANFLDVIQNFTLYEPVDGRVIKKIARYQQFRAVHKTIHRLKTGTTKKDKGGIIWHTQGSGKSLTMVMLAIKMRRDPALRDYKLVFVTDRTQLDSQLTAQFERAQGETVYHAKSVAHLKELLARDSADLVTAMVQKFQESEDDFDFPELNTSEKIIVLADEAHRTQYGTLGVAINAGLPNAPKIAFTGTPLITSQKTSHEFGTYIDTYTIEEAVADGATCQILYEGREAKTKVTGDSLDKLFDEYFADRSAEDKAAIKKKYGTEQAVLEAPQRIRWVCIDLLKHYREHIQPNGFKAMIVTSSRRAAVLYKQAIDELEGPETAVIISGMHNDDAFFAPYTDSLVQKQQIDNFKKPIVDQPLSIIVVKDMLLTGFDAPVCQVMYLDRKLKEHSLLQAIARVNRTASGKARGYIVDYFGLSDYLTEALDMFSKEDVAGALQDLKDEIPKLKAMHTRVMGHFKGIDIDNLDACILALKDEDKRQHFEIDFKKFAKQMDIVMPDAGAKPFLPDLKALGKINQGARNLYRDAQLDLAGVGEKVRALIEEHIRATGVDPKIPPIDLLAVDYKKKLQEHKSDESKASEIENAIKHHIDINLAEDEEYYKSLSAKLNEILLKKSEHWDELVQLLLNFRDTIESDRKQAADNLGLNDTEFAFHNILVAEVSLLTGNESLGELIHDEIVQVTKALVEMMDEATVIVDFFKKPDEVKRVKKNIKRAIVASSFNDDKLYGVLTERFMALAQVKFK</sequence>
<keyword evidence="5 10" id="KW-0680">Restriction system</keyword>
<comment type="caution">
    <text evidence="12">The sequence shown here is derived from an EMBL/GenBank/DDBJ whole genome shotgun (WGS) entry which is preliminary data.</text>
</comment>
<dbReference type="PANTHER" id="PTHR30195:SF15">
    <property type="entry name" value="TYPE I RESTRICTION ENZYME HINDI ENDONUCLEASE SUBUNIT"/>
    <property type="match status" value="1"/>
</dbReference>
<evidence type="ECO:0000313" key="13">
    <source>
        <dbReference type="Proteomes" id="UP000294737"/>
    </source>
</evidence>
<accession>A0A4R6G3S6</accession>
<keyword evidence="13" id="KW-1185">Reference proteome</keyword>
<evidence type="ECO:0000256" key="3">
    <source>
        <dbReference type="ARBA" id="ARBA00022722"/>
    </source>
</evidence>
<evidence type="ECO:0000256" key="2">
    <source>
        <dbReference type="ARBA" id="ARBA00008598"/>
    </source>
</evidence>
<evidence type="ECO:0000256" key="8">
    <source>
        <dbReference type="ARBA" id="ARBA00022840"/>
    </source>
</evidence>
<evidence type="ECO:0000256" key="1">
    <source>
        <dbReference type="ARBA" id="ARBA00000851"/>
    </source>
</evidence>
<comment type="similarity">
    <text evidence="2 10">Belongs to the HsdR family.</text>
</comment>
<dbReference type="Proteomes" id="UP000294737">
    <property type="component" value="Unassembled WGS sequence"/>
</dbReference>
<evidence type="ECO:0000256" key="4">
    <source>
        <dbReference type="ARBA" id="ARBA00022741"/>
    </source>
</evidence>
<protein>
    <recommendedName>
        <fullName evidence="10">Type I restriction enzyme endonuclease subunit</fullName>
        <shortName evidence="10">R protein</shortName>
        <ecNumber evidence="10">3.1.21.3</ecNumber>
    </recommendedName>
</protein>
<evidence type="ECO:0000256" key="9">
    <source>
        <dbReference type="ARBA" id="ARBA00023125"/>
    </source>
</evidence>
<dbReference type="GO" id="GO:0003677">
    <property type="term" value="F:DNA binding"/>
    <property type="evidence" value="ECO:0007669"/>
    <property type="project" value="UniProtKB-KW"/>
</dbReference>
<dbReference type="Pfam" id="PF18766">
    <property type="entry name" value="SWI2_SNF2"/>
    <property type="match status" value="1"/>
</dbReference>
<dbReference type="PANTHER" id="PTHR30195">
    <property type="entry name" value="TYPE I SITE-SPECIFIC DEOXYRIBONUCLEASE PROTEIN SUBUNIT M AND R"/>
    <property type="match status" value="1"/>
</dbReference>
<dbReference type="Gene3D" id="3.40.50.300">
    <property type="entry name" value="P-loop containing nucleotide triphosphate hydrolases"/>
    <property type="match status" value="3"/>
</dbReference>
<dbReference type="CDD" id="cd22332">
    <property type="entry name" value="HsdR_N"/>
    <property type="match status" value="1"/>
</dbReference>
<dbReference type="GO" id="GO:0005524">
    <property type="term" value="F:ATP binding"/>
    <property type="evidence" value="ECO:0007669"/>
    <property type="project" value="UniProtKB-KW"/>
</dbReference>
<dbReference type="Gene3D" id="3.90.1570.50">
    <property type="match status" value="1"/>
</dbReference>
<dbReference type="InterPro" id="IPR004473">
    <property type="entry name" value="Restrct_endonuc_typeI_HsdR"/>
</dbReference>
<keyword evidence="8 10" id="KW-0067">ATP-binding</keyword>
<comment type="catalytic activity">
    <reaction evidence="1 10">
        <text>Endonucleolytic cleavage of DNA to give random double-stranded fragments with terminal 5'-phosphates, ATP is simultaneously hydrolyzed.</text>
        <dbReference type="EC" id="3.1.21.3"/>
    </reaction>
</comment>
<dbReference type="Pfam" id="PF22679">
    <property type="entry name" value="T1R_D3-like"/>
    <property type="match status" value="1"/>
</dbReference>
<evidence type="ECO:0000259" key="11">
    <source>
        <dbReference type="PROSITE" id="PS51192"/>
    </source>
</evidence>
<dbReference type="InterPro" id="IPR014001">
    <property type="entry name" value="Helicase_ATP-bd"/>
</dbReference>
<dbReference type="EMBL" id="SNWF01000006">
    <property type="protein sequence ID" value="TDN89003.1"/>
    <property type="molecule type" value="Genomic_DNA"/>
</dbReference>
<dbReference type="GO" id="GO:0009307">
    <property type="term" value="P:DNA restriction-modification system"/>
    <property type="evidence" value="ECO:0007669"/>
    <property type="project" value="UniProtKB-KW"/>
</dbReference>
<comment type="function">
    <text evidence="10">Subunit R is required for both nuclease and ATPase activities, but not for modification.</text>
</comment>
<organism evidence="12 13">
    <name type="scientific">Herminiimonas fonticola</name>
    <dbReference type="NCBI Taxonomy" id="303380"/>
    <lineage>
        <taxon>Bacteria</taxon>
        <taxon>Pseudomonadati</taxon>
        <taxon>Pseudomonadota</taxon>
        <taxon>Betaproteobacteria</taxon>
        <taxon>Burkholderiales</taxon>
        <taxon>Oxalobacteraceae</taxon>
        <taxon>Herminiimonas</taxon>
    </lineage>
</organism>
<evidence type="ECO:0000256" key="5">
    <source>
        <dbReference type="ARBA" id="ARBA00022747"/>
    </source>
</evidence>
<dbReference type="CDD" id="cd18030">
    <property type="entry name" value="DEXHc_RE_I_HsdR"/>
    <property type="match status" value="1"/>
</dbReference>
<keyword evidence="6" id="KW-0255">Endonuclease</keyword>
<keyword evidence="4 10" id="KW-0547">Nucleotide-binding</keyword>
<dbReference type="InterPro" id="IPR051268">
    <property type="entry name" value="Type-I_R_enzyme_R_subunit"/>
</dbReference>
<dbReference type="RefSeq" id="WP_112992886.1">
    <property type="nucleotide sequence ID" value="NZ_PTLZ01000004.1"/>
</dbReference>